<evidence type="ECO:0000313" key="8">
    <source>
        <dbReference type="EMBL" id="MFD1485656.1"/>
    </source>
</evidence>
<dbReference type="Pfam" id="PF03577">
    <property type="entry name" value="Peptidase_C69"/>
    <property type="match status" value="1"/>
</dbReference>
<dbReference type="EC" id="3.4.-.-" evidence="6"/>
<keyword evidence="5 6" id="KW-0224">Dipeptidase</keyword>
<keyword evidence="9" id="KW-1185">Reference proteome</keyword>
<feature type="region of interest" description="Disordered" evidence="7">
    <location>
        <begin position="248"/>
        <end position="267"/>
    </location>
</feature>
<evidence type="ECO:0000256" key="2">
    <source>
        <dbReference type="ARBA" id="ARBA00007225"/>
    </source>
</evidence>
<dbReference type="GO" id="GO:0016805">
    <property type="term" value="F:dipeptidase activity"/>
    <property type="evidence" value="ECO:0007669"/>
    <property type="project" value="UniProtKB-KW"/>
</dbReference>
<dbReference type="NCBIfam" id="NF033678">
    <property type="entry name" value="C69_fam_dipept"/>
    <property type="match status" value="1"/>
</dbReference>
<dbReference type="InterPro" id="IPR047804">
    <property type="entry name" value="C69_dipept_A-like"/>
</dbReference>
<reference evidence="9" key="1">
    <citation type="journal article" date="2019" name="Int. J. Syst. Evol. Microbiol.">
        <title>The Global Catalogue of Microorganisms (GCM) 10K type strain sequencing project: providing services to taxonomists for standard genome sequencing and annotation.</title>
        <authorList>
            <consortium name="The Broad Institute Genomics Platform"/>
            <consortium name="The Broad Institute Genome Sequencing Center for Infectious Disease"/>
            <person name="Wu L."/>
            <person name="Ma J."/>
        </authorList>
    </citation>
    <scope>NUCLEOTIDE SEQUENCE [LARGE SCALE GENOMIC DNA]</scope>
    <source>
        <strain evidence="9">CCM 8903</strain>
    </source>
</reference>
<accession>A0ABW4E987</accession>
<name>A0ABW4E987_9LACO</name>
<comment type="similarity">
    <text evidence="2 6">Belongs to the peptidase C69 family.</text>
</comment>
<organism evidence="8 9">
    <name type="scientific">Lacticaseibacillus baoqingensis</name>
    <dbReference type="NCBI Taxonomy" id="2486013"/>
    <lineage>
        <taxon>Bacteria</taxon>
        <taxon>Bacillati</taxon>
        <taxon>Bacillota</taxon>
        <taxon>Bacilli</taxon>
        <taxon>Lactobacillales</taxon>
        <taxon>Lactobacillaceae</taxon>
        <taxon>Lacticaseibacillus</taxon>
    </lineage>
</organism>
<keyword evidence="4 6" id="KW-0378">Hydrolase</keyword>
<dbReference type="InterPro" id="IPR005322">
    <property type="entry name" value="Peptidase_C69"/>
</dbReference>
<sequence length="468" mass="50944">MPIRSSCTSILIGKNASADGSVMIGRNEDSKAAWPKHLVVRPAQAKAQTFTSKATAFSLTLPANALQYTATPEWTDEFGVFEEAGINSAGVAMSATESAYANARVLAYDPFVAQGILEEAMVTVVLPYITSAKAGVQRLGKLVAAYGAGEANGVLFADHDEAWYMEIATGHHWVAARIPDDQYAVVANQLAIQTVDFASPDFMFSAGLRDFAQKHDLWQPQTPFDFRRIFGTDSEFDRIYNTPRVFDGQRRLTPSRPAEPTASDLPFTLRPDLPLHVEDAFAVLGSHYQETNYDPTDPNATEGHRFRPISLARTQEAHVLQLRPQLPYPIADIHWLALGVAAESQFVPFFAGATAFPDDYRRGGLPAGLDSAYWQYKLAGVLIDAHFKRFSRDLDAVQQQTHAKLLASIAQADQASAGLSASDLAALATTASAANADIARSAWQAFTMQLLQTSTDLSPLNFNTDANL</sequence>
<dbReference type="Gene3D" id="3.60.60.10">
    <property type="entry name" value="Penicillin V Acylase, Chain A"/>
    <property type="match status" value="1"/>
</dbReference>
<dbReference type="Proteomes" id="UP001597252">
    <property type="component" value="Unassembled WGS sequence"/>
</dbReference>
<keyword evidence="3 6" id="KW-0645">Protease</keyword>
<protein>
    <recommendedName>
        <fullName evidence="6">Dipeptidase</fullName>
        <ecNumber evidence="6">3.4.-.-</ecNumber>
    </recommendedName>
</protein>
<comment type="caution">
    <text evidence="8">The sequence shown here is derived from an EMBL/GenBank/DDBJ whole genome shotgun (WGS) entry which is preliminary data.</text>
</comment>
<gene>
    <name evidence="8" type="ORF">ACFQ5J_10480</name>
</gene>
<evidence type="ECO:0000256" key="6">
    <source>
        <dbReference type="RuleBase" id="RU364089"/>
    </source>
</evidence>
<comment type="catalytic activity">
    <reaction evidence="1">
        <text>an L-aminoacyl-L-amino acid + H2O = 2 an L-alpha-amino acid</text>
        <dbReference type="Rhea" id="RHEA:48940"/>
        <dbReference type="ChEBI" id="CHEBI:15377"/>
        <dbReference type="ChEBI" id="CHEBI:59869"/>
        <dbReference type="ChEBI" id="CHEBI:77460"/>
        <dbReference type="EC" id="3.4.13.19"/>
    </reaction>
</comment>
<evidence type="ECO:0000256" key="7">
    <source>
        <dbReference type="SAM" id="MobiDB-lite"/>
    </source>
</evidence>
<dbReference type="RefSeq" id="WP_125749339.1">
    <property type="nucleotide sequence ID" value="NZ_JBHTON010000035.1"/>
</dbReference>
<evidence type="ECO:0000256" key="4">
    <source>
        <dbReference type="ARBA" id="ARBA00022801"/>
    </source>
</evidence>
<dbReference type="PANTHER" id="PTHR12994">
    <property type="entry name" value="SECERNIN"/>
    <property type="match status" value="1"/>
</dbReference>
<evidence type="ECO:0000256" key="5">
    <source>
        <dbReference type="ARBA" id="ARBA00022997"/>
    </source>
</evidence>
<proteinExistence type="inferred from homology"/>
<dbReference type="PANTHER" id="PTHR12994:SF17">
    <property type="entry name" value="LD30995P"/>
    <property type="match status" value="1"/>
</dbReference>
<dbReference type="EMBL" id="JBHTON010000035">
    <property type="protein sequence ID" value="MFD1485656.1"/>
    <property type="molecule type" value="Genomic_DNA"/>
</dbReference>
<evidence type="ECO:0000256" key="1">
    <source>
        <dbReference type="ARBA" id="ARBA00001670"/>
    </source>
</evidence>
<evidence type="ECO:0000256" key="3">
    <source>
        <dbReference type="ARBA" id="ARBA00022670"/>
    </source>
</evidence>
<evidence type="ECO:0000313" key="9">
    <source>
        <dbReference type="Proteomes" id="UP001597252"/>
    </source>
</evidence>